<evidence type="ECO:0000256" key="9">
    <source>
        <dbReference type="ARBA" id="ARBA00023295"/>
    </source>
</evidence>
<dbReference type="SMART" id="SM00642">
    <property type="entry name" value="Aamy"/>
    <property type="match status" value="1"/>
</dbReference>
<comment type="caution">
    <text evidence="17">The sequence shown here is derived from an EMBL/GenBank/DDBJ whole genome shotgun (WGS) entry which is preliminary data.</text>
</comment>
<dbReference type="GO" id="GO:0051060">
    <property type="term" value="F:pullulanase activity"/>
    <property type="evidence" value="ECO:0007669"/>
    <property type="project" value="UniProtKB-EC"/>
</dbReference>
<evidence type="ECO:0000256" key="13">
    <source>
        <dbReference type="ARBA" id="ARBA00031076"/>
    </source>
</evidence>
<dbReference type="PANTHER" id="PTHR43002">
    <property type="entry name" value="GLYCOGEN DEBRANCHING ENZYME"/>
    <property type="match status" value="1"/>
</dbReference>
<dbReference type="Gene3D" id="2.60.40.10">
    <property type="entry name" value="Immunoglobulins"/>
    <property type="match status" value="1"/>
</dbReference>
<dbReference type="Pfam" id="PF00746">
    <property type="entry name" value="Gram_pos_anchor"/>
    <property type="match status" value="1"/>
</dbReference>
<keyword evidence="9 17" id="KW-0326">Glycosidase</keyword>
<evidence type="ECO:0000256" key="15">
    <source>
        <dbReference type="SAM" id="Phobius"/>
    </source>
</evidence>
<keyword evidence="15" id="KW-0812">Transmembrane</keyword>
<feature type="transmembrane region" description="Helical" evidence="15">
    <location>
        <begin position="1124"/>
        <end position="1143"/>
    </location>
</feature>
<dbReference type="InterPro" id="IPR017853">
    <property type="entry name" value="GH"/>
</dbReference>
<evidence type="ECO:0000313" key="18">
    <source>
        <dbReference type="Proteomes" id="UP001465426"/>
    </source>
</evidence>
<dbReference type="SUPFAM" id="SSF49452">
    <property type="entry name" value="Starch-binding domain-like"/>
    <property type="match status" value="2"/>
</dbReference>
<comment type="similarity">
    <text evidence="2">Belongs to the glycosyl hydrolase 13 family.</text>
</comment>
<evidence type="ECO:0000256" key="8">
    <source>
        <dbReference type="ARBA" id="ARBA00023088"/>
    </source>
</evidence>
<keyword evidence="3" id="KW-0134">Cell wall</keyword>
<sequence length="1151" mass="128607">MNQFVRKLLIILTVLVLVLTTRGFTFEQMSAKAENTEAKEIPEHTLRIHYQKEDKNYEDLGLWLWDDVASPTANWPQGAMAFEEEQQDEYGTYIDIPLKEDAKKVSFLVVNRTNGEKEGGDKTVTLSNPALNEIWIKEGSDTVNLFEPVNLPENTVRIHYQRDDQTYDKLGLWLWEDVESPSVNWPTDALAFEKTDRYGSYVDVKVKDDSQKIGFLIVNRENGEKIGGDKGFALLEEYDHLWIKNEDDNVYISPYWETPTDLVSGELLSDKAIQLIFSSTKGLTEEALAKDLSIVDKNQEAIAFDGVKISNETIVEVTGVFDAEKGPFTISYQGRTVTVKSGWKLLDENYFYEGDDLGATYHNGDATLKLWAPKATKVTAVFYDKNDAAKKIGSLDLVQGDKGVWSVEAEAKELGINNVRGYYYQYEVTNDGKISKVLDPYAKSMAAFTVNTEGKVGSDGDTVGKAAIVDLSQTNPANFNSANINGYEKREDAIIWEAHIRDFTSDPTIETDLNGRWGTYKAFIDKLDYIKSLGVTHVQLLPVMAWYWGDETKMGDRELEYSSAGNEYNWGYDPHNYFSPDGAYSENPKDPEQRIKELKELINAIHDAGMGVILDVVYTHMSNASLLNDIVPDYYFFQDSNGKFVGGFGNNLATNHKMAEKLMIDSVKYWFTEFKIDGMRWDMMGDATYEAVQNAYDAAAAINPDALFIGEGWRTFSGQLADSSLAGKGADQDWMDKTDNVGVFSDEMRNELKSGFGSEGEPRFITGGARNIQTIFNNIKAQPSNTPADDPGDIVQYIEAHDNLPLYDIIAKALKKDPSIPANDLEIHKRIRLGNSLILTSQGTAFLHAGQEYGRTKQWLGKGIPEQKYDEFTDENGNAFGYFIHDSYDSSDAINMFDWTKATNKEEYAVNDETVEYTKGLIELRKSTNAFRLGEKSLVNSNVTLIEAKEIQEEDLVIAYKNDSTDNTGSYYVFMNGDTKSRDLTLKEDLTGYKVLVDDDEAGKDAVSEKSGFTLAADKITLDPLTTVVIKNEKETEGNPDNGTTAPTTPETPGDSTDPVTPETPESTTPENPDKENPSGKDENPVNSDKEVNGGNDEKADNDKKDTSDQKSENVLPNTATNNGTYLLIGIIILIAGVSLSFIHRRKKQIH</sequence>
<dbReference type="InterPro" id="IPR014755">
    <property type="entry name" value="Cu-Rt/internalin_Ig-like"/>
</dbReference>
<keyword evidence="15" id="KW-1133">Transmembrane helix</keyword>
<dbReference type="NCBIfam" id="TIGR02102">
    <property type="entry name" value="pullulan_Gpos"/>
    <property type="match status" value="1"/>
</dbReference>
<organism evidence="17 18">
    <name type="scientific">Niallia hominis</name>
    <dbReference type="NCBI Taxonomy" id="3133173"/>
    <lineage>
        <taxon>Bacteria</taxon>
        <taxon>Bacillati</taxon>
        <taxon>Bacillota</taxon>
        <taxon>Bacilli</taxon>
        <taxon>Bacillales</taxon>
        <taxon>Bacillaceae</taxon>
        <taxon>Niallia</taxon>
    </lineage>
</organism>
<feature type="compositionally biased region" description="Low complexity" evidence="14">
    <location>
        <begin position="1044"/>
        <end position="1071"/>
    </location>
</feature>
<comment type="subcellular location">
    <subcellularLocation>
        <location evidence="1">Secreted</location>
        <location evidence="1">Cell wall</location>
        <topology evidence="1">Peptidoglycan-anchor</topology>
    </subcellularLocation>
</comment>
<feature type="region of interest" description="Disordered" evidence="14">
    <location>
        <begin position="1032"/>
        <end position="1121"/>
    </location>
</feature>
<accession>A0ABV1F6H9</accession>
<dbReference type="InterPro" id="IPR019931">
    <property type="entry name" value="LPXTG_anchor"/>
</dbReference>
<dbReference type="InterPro" id="IPR013780">
    <property type="entry name" value="Glyco_hydro_b"/>
</dbReference>
<dbReference type="Gene3D" id="2.60.40.1220">
    <property type="match status" value="1"/>
</dbReference>
<evidence type="ECO:0000256" key="4">
    <source>
        <dbReference type="ARBA" id="ARBA00022525"/>
    </source>
</evidence>
<dbReference type="InterPro" id="IPR040806">
    <property type="entry name" value="SpuA_C"/>
</dbReference>
<feature type="domain" description="Glycosyl hydrolase family 13 catalytic" evidence="16">
    <location>
        <begin position="473"/>
        <end position="925"/>
    </location>
</feature>
<dbReference type="Gene3D" id="3.20.20.80">
    <property type="entry name" value="Glycosidases"/>
    <property type="match status" value="1"/>
</dbReference>
<dbReference type="SUPFAM" id="SSF81296">
    <property type="entry name" value="E set domains"/>
    <property type="match status" value="1"/>
</dbReference>
<proteinExistence type="inferred from homology"/>
<dbReference type="InterPro" id="IPR013784">
    <property type="entry name" value="Carb-bd-like_fold"/>
</dbReference>
<dbReference type="NCBIfam" id="TIGR01167">
    <property type="entry name" value="LPXTG_anchor"/>
    <property type="match status" value="1"/>
</dbReference>
<dbReference type="SUPFAM" id="SSF51445">
    <property type="entry name" value="(Trans)glycosidases"/>
    <property type="match status" value="1"/>
</dbReference>
<dbReference type="InterPro" id="IPR006047">
    <property type="entry name" value="GH13_cat_dom"/>
</dbReference>
<evidence type="ECO:0000256" key="6">
    <source>
        <dbReference type="ARBA" id="ARBA00022801"/>
    </source>
</evidence>
<evidence type="ECO:0000256" key="11">
    <source>
        <dbReference type="ARBA" id="ARBA00024062"/>
    </source>
</evidence>
<dbReference type="InterPro" id="IPR005323">
    <property type="entry name" value="CBM41_pullulanase"/>
</dbReference>
<protein>
    <recommendedName>
        <fullName evidence="11">pullulanase</fullName>
        <ecNumber evidence="11">3.2.1.41</ecNumber>
    </recommendedName>
    <alternativeName>
        <fullName evidence="12">Alpha-dextrin endo-1,6-alpha-glucosidase</fullName>
    </alternativeName>
    <alternativeName>
        <fullName evidence="13">Pullulan 6-glucanohydrolase</fullName>
    </alternativeName>
</protein>
<dbReference type="Pfam" id="PF02922">
    <property type="entry name" value="CBM_48"/>
    <property type="match status" value="1"/>
</dbReference>
<keyword evidence="6 17" id="KW-0378">Hydrolase</keyword>
<comment type="catalytic activity">
    <reaction evidence="10">
        <text>Hydrolysis of (1-&gt;6)-alpha-D-glucosidic linkages in pullulan, amylopectin and glycogen, and in the alpha- and beta-limit dextrins of amylopectin and glycogen.</text>
        <dbReference type="EC" id="3.2.1.41"/>
    </reaction>
</comment>
<evidence type="ECO:0000256" key="14">
    <source>
        <dbReference type="SAM" id="MobiDB-lite"/>
    </source>
</evidence>
<dbReference type="EC" id="3.2.1.41" evidence="11"/>
<dbReference type="CDD" id="cd02860">
    <property type="entry name" value="E_set_Pullulanase"/>
    <property type="match status" value="1"/>
</dbReference>
<evidence type="ECO:0000256" key="12">
    <source>
        <dbReference type="ARBA" id="ARBA00029618"/>
    </source>
</evidence>
<dbReference type="Pfam" id="PF03714">
    <property type="entry name" value="PUD"/>
    <property type="match status" value="2"/>
</dbReference>
<name>A0ABV1F6H9_9BACI</name>
<gene>
    <name evidence="17" type="ORF">WMO63_21165</name>
</gene>
<dbReference type="EMBL" id="JBBMFN010000081">
    <property type="protein sequence ID" value="MEQ2468173.1"/>
    <property type="molecule type" value="Genomic_DNA"/>
</dbReference>
<evidence type="ECO:0000256" key="7">
    <source>
        <dbReference type="ARBA" id="ARBA00022837"/>
    </source>
</evidence>
<keyword evidence="5" id="KW-0732">Signal</keyword>
<evidence type="ECO:0000256" key="2">
    <source>
        <dbReference type="ARBA" id="ARBA00008061"/>
    </source>
</evidence>
<dbReference type="InterPro" id="IPR004193">
    <property type="entry name" value="Glyco_hydro_13_N"/>
</dbReference>
<dbReference type="CDD" id="cd11341">
    <property type="entry name" value="AmyAc_Pullulanase_LD-like"/>
    <property type="match status" value="1"/>
</dbReference>
<dbReference type="CDD" id="cd10315">
    <property type="entry name" value="CBM41_pullulanase"/>
    <property type="match status" value="2"/>
</dbReference>
<feature type="compositionally biased region" description="Basic and acidic residues" evidence="14">
    <location>
        <begin position="1072"/>
        <end position="1112"/>
    </location>
</feature>
<keyword evidence="15" id="KW-0472">Membrane</keyword>
<keyword evidence="7" id="KW-0106">Calcium</keyword>
<dbReference type="Gene3D" id="2.60.40.1180">
    <property type="entry name" value="Golgi alpha-mannosidase II"/>
    <property type="match status" value="1"/>
</dbReference>
<reference evidence="17 18" key="1">
    <citation type="submission" date="2024-03" db="EMBL/GenBank/DDBJ databases">
        <title>Human intestinal bacterial collection.</title>
        <authorList>
            <person name="Pauvert C."/>
            <person name="Hitch T.C.A."/>
            <person name="Clavel T."/>
        </authorList>
    </citation>
    <scope>NUCLEOTIDE SEQUENCE [LARGE SCALE GENOMIC DNA]</scope>
    <source>
        <strain evidence="17 18">CLA-SR-H024</strain>
    </source>
</reference>
<evidence type="ECO:0000259" key="16">
    <source>
        <dbReference type="SMART" id="SM00642"/>
    </source>
</evidence>
<evidence type="ECO:0000256" key="3">
    <source>
        <dbReference type="ARBA" id="ARBA00022512"/>
    </source>
</evidence>
<evidence type="ECO:0000256" key="1">
    <source>
        <dbReference type="ARBA" id="ARBA00004168"/>
    </source>
</evidence>
<dbReference type="Proteomes" id="UP001465426">
    <property type="component" value="Unassembled WGS sequence"/>
</dbReference>
<dbReference type="InterPro" id="IPR014756">
    <property type="entry name" value="Ig_E-set"/>
</dbReference>
<evidence type="ECO:0000256" key="10">
    <source>
        <dbReference type="ARBA" id="ARBA00023965"/>
    </source>
</evidence>
<dbReference type="InterPro" id="IPR011838">
    <property type="entry name" value="Pullulan_Gpos"/>
</dbReference>
<dbReference type="InterPro" id="IPR013783">
    <property type="entry name" value="Ig-like_fold"/>
</dbReference>
<keyword evidence="8" id="KW-0572">Peptidoglycan-anchor</keyword>
<dbReference type="Pfam" id="PF18033">
    <property type="entry name" value="SpuA_C"/>
    <property type="match status" value="1"/>
</dbReference>
<dbReference type="Pfam" id="PF00128">
    <property type="entry name" value="Alpha-amylase"/>
    <property type="match status" value="1"/>
</dbReference>
<keyword evidence="4" id="KW-0964">Secreted</keyword>
<evidence type="ECO:0000313" key="17">
    <source>
        <dbReference type="EMBL" id="MEQ2468173.1"/>
    </source>
</evidence>
<keyword evidence="18" id="KW-1185">Reference proteome</keyword>
<evidence type="ECO:0000256" key="5">
    <source>
        <dbReference type="ARBA" id="ARBA00022729"/>
    </source>
</evidence>
<dbReference type="Gene3D" id="2.60.40.1110">
    <property type="match status" value="2"/>
</dbReference>